<proteinExistence type="predicted"/>
<organism evidence="2 3">
    <name type="scientific">Lysobacter cavernae</name>
    <dbReference type="NCBI Taxonomy" id="1685901"/>
    <lineage>
        <taxon>Bacteria</taxon>
        <taxon>Pseudomonadati</taxon>
        <taxon>Pseudomonadota</taxon>
        <taxon>Gammaproteobacteria</taxon>
        <taxon>Lysobacterales</taxon>
        <taxon>Lysobacteraceae</taxon>
        <taxon>Lysobacter</taxon>
    </lineage>
</organism>
<evidence type="ECO:0008006" key="4">
    <source>
        <dbReference type="Google" id="ProtNLM"/>
    </source>
</evidence>
<evidence type="ECO:0000256" key="1">
    <source>
        <dbReference type="SAM" id="Phobius"/>
    </source>
</evidence>
<dbReference type="Proteomes" id="UP001595740">
    <property type="component" value="Unassembled WGS sequence"/>
</dbReference>
<name>A0ABV7RT11_9GAMM</name>
<dbReference type="RefSeq" id="WP_386759636.1">
    <property type="nucleotide sequence ID" value="NZ_JBHRXK010000006.1"/>
</dbReference>
<evidence type="ECO:0000313" key="3">
    <source>
        <dbReference type="Proteomes" id="UP001595740"/>
    </source>
</evidence>
<keyword evidence="1" id="KW-1133">Transmembrane helix</keyword>
<reference evidence="3" key="1">
    <citation type="journal article" date="2019" name="Int. J. Syst. Evol. Microbiol.">
        <title>The Global Catalogue of Microorganisms (GCM) 10K type strain sequencing project: providing services to taxonomists for standard genome sequencing and annotation.</title>
        <authorList>
            <consortium name="The Broad Institute Genomics Platform"/>
            <consortium name="The Broad Institute Genome Sequencing Center for Infectious Disease"/>
            <person name="Wu L."/>
            <person name="Ma J."/>
        </authorList>
    </citation>
    <scope>NUCLEOTIDE SEQUENCE [LARGE SCALE GENOMIC DNA]</scope>
    <source>
        <strain evidence="3">KCTC 42875</strain>
    </source>
</reference>
<gene>
    <name evidence="2" type="ORF">ACFOLC_12725</name>
</gene>
<dbReference type="EMBL" id="JBHRXK010000006">
    <property type="protein sequence ID" value="MFC3551867.1"/>
    <property type="molecule type" value="Genomic_DNA"/>
</dbReference>
<feature type="transmembrane region" description="Helical" evidence="1">
    <location>
        <begin position="40"/>
        <end position="58"/>
    </location>
</feature>
<keyword evidence="3" id="KW-1185">Reference proteome</keyword>
<keyword evidence="1" id="KW-0812">Transmembrane</keyword>
<accession>A0ABV7RT11</accession>
<sequence length="492" mass="51127">MNIAKIARSLVLIALVFVVVGGLVVFWWNVTDTNPSGRDIALYLGVLPAGLLGSYWLLRWGRTRAQARRETRAAAVGEPAPGTGGESIEAAMPAPDYVLHVLAGAVLLPAGASADEVAAALVEPQRPGLHPQLRDESGLPVFAAQVEGVDAGAIADALRAHLHDDGAVGQGVDEECLRALALLDPVAEELLYVALPTSAPADELLPPTTPYGNSRVVRSSAPVSLLRVRLLLPAQWPQPVREAATQWLLAKAVAMGYTADQLSIESLPVTDGAEVWRLLDHLGQALARAPDHDRQLLLAAHSHLGERSIEQLIARGRLLNSRRQEGLLPGEGAAGVLLAAIAPADADTPPLQMHRVVHGRNHAAAQSRAAVRQASELVQRALTTAAQSAETIRTVVSDADHRPSRAIEIAGAVSMVLPELDPVQHCLHLGVACGDLGPVAPLAALAVAAAQAARDAAPVLVVGLAADDTRAALAVTPLPTPTAAAEATAAAA</sequence>
<comment type="caution">
    <text evidence="2">The sequence shown here is derived from an EMBL/GenBank/DDBJ whole genome shotgun (WGS) entry which is preliminary data.</text>
</comment>
<keyword evidence="1" id="KW-0472">Membrane</keyword>
<feature type="transmembrane region" description="Helical" evidence="1">
    <location>
        <begin position="7"/>
        <end position="28"/>
    </location>
</feature>
<evidence type="ECO:0000313" key="2">
    <source>
        <dbReference type="EMBL" id="MFC3551867.1"/>
    </source>
</evidence>
<protein>
    <recommendedName>
        <fullName evidence="4">Transmembrane protein</fullName>
    </recommendedName>
</protein>